<reference evidence="2 3" key="1">
    <citation type="submission" date="2014-04" db="EMBL/GenBank/DDBJ databases">
        <authorList>
            <consortium name="DOE Joint Genome Institute"/>
            <person name="Kuo A."/>
            <person name="Kohler A."/>
            <person name="Costa M.D."/>
            <person name="Nagy L.G."/>
            <person name="Floudas D."/>
            <person name="Copeland A."/>
            <person name="Barry K.W."/>
            <person name="Cichocki N."/>
            <person name="Veneault-Fourrey C."/>
            <person name="LaButti K."/>
            <person name="Lindquist E.A."/>
            <person name="Lipzen A."/>
            <person name="Lundell T."/>
            <person name="Morin E."/>
            <person name="Murat C."/>
            <person name="Sun H."/>
            <person name="Tunlid A."/>
            <person name="Henrissat B."/>
            <person name="Grigoriev I.V."/>
            <person name="Hibbett D.S."/>
            <person name="Martin F."/>
            <person name="Nordberg H.P."/>
            <person name="Cantor M.N."/>
            <person name="Hua S.X."/>
        </authorList>
    </citation>
    <scope>NUCLEOTIDE SEQUENCE [LARGE SCALE GENOMIC DNA]</scope>
    <source>
        <strain evidence="2 3">Marx 270</strain>
    </source>
</reference>
<gene>
    <name evidence="2" type="ORF">M404DRAFT_866851</name>
</gene>
<dbReference type="EMBL" id="KN832022">
    <property type="protein sequence ID" value="KIN97890.1"/>
    <property type="molecule type" value="Genomic_DNA"/>
</dbReference>
<feature type="compositionally biased region" description="Basic and acidic residues" evidence="1">
    <location>
        <begin position="1"/>
        <end position="11"/>
    </location>
</feature>
<dbReference type="HOGENOM" id="CLU_1415699_0_0_1"/>
<sequence length="192" mass="20863">MDCPGNRDSDITKTTSNEAPCIGQPCPDDSTGISTSKKNMQKRRPTRTELNFSGYPAQSRQRIGVWGLLQEIWVLDTWIFQCAVLSACFGQFFSRYIISPAIDVVSSVLAAAHITCHIPTTWLTTVSTSGSWAEKVRTSDGIVNMTGAGRIEGCLAPVPEMLHCNRSTLVSAEGIPRLEGSRLSKCIKGCPP</sequence>
<feature type="region of interest" description="Disordered" evidence="1">
    <location>
        <begin position="1"/>
        <end position="51"/>
    </location>
</feature>
<organism evidence="2 3">
    <name type="scientific">Pisolithus tinctorius Marx 270</name>
    <dbReference type="NCBI Taxonomy" id="870435"/>
    <lineage>
        <taxon>Eukaryota</taxon>
        <taxon>Fungi</taxon>
        <taxon>Dikarya</taxon>
        <taxon>Basidiomycota</taxon>
        <taxon>Agaricomycotina</taxon>
        <taxon>Agaricomycetes</taxon>
        <taxon>Agaricomycetidae</taxon>
        <taxon>Boletales</taxon>
        <taxon>Sclerodermatineae</taxon>
        <taxon>Pisolithaceae</taxon>
        <taxon>Pisolithus</taxon>
    </lineage>
</organism>
<dbReference type="InParanoid" id="A0A0C3NQV9"/>
<keyword evidence="3" id="KW-1185">Reference proteome</keyword>
<name>A0A0C3NQV9_PISTI</name>
<evidence type="ECO:0000256" key="1">
    <source>
        <dbReference type="SAM" id="MobiDB-lite"/>
    </source>
</evidence>
<dbReference type="AlphaFoldDB" id="A0A0C3NQV9"/>
<accession>A0A0C3NQV9</accession>
<reference evidence="3" key="2">
    <citation type="submission" date="2015-01" db="EMBL/GenBank/DDBJ databases">
        <title>Evolutionary Origins and Diversification of the Mycorrhizal Mutualists.</title>
        <authorList>
            <consortium name="DOE Joint Genome Institute"/>
            <consortium name="Mycorrhizal Genomics Consortium"/>
            <person name="Kohler A."/>
            <person name="Kuo A."/>
            <person name="Nagy L.G."/>
            <person name="Floudas D."/>
            <person name="Copeland A."/>
            <person name="Barry K.W."/>
            <person name="Cichocki N."/>
            <person name="Veneault-Fourrey C."/>
            <person name="LaButti K."/>
            <person name="Lindquist E.A."/>
            <person name="Lipzen A."/>
            <person name="Lundell T."/>
            <person name="Morin E."/>
            <person name="Murat C."/>
            <person name="Riley R."/>
            <person name="Ohm R."/>
            <person name="Sun H."/>
            <person name="Tunlid A."/>
            <person name="Henrissat B."/>
            <person name="Grigoriev I.V."/>
            <person name="Hibbett D.S."/>
            <person name="Martin F."/>
        </authorList>
    </citation>
    <scope>NUCLEOTIDE SEQUENCE [LARGE SCALE GENOMIC DNA]</scope>
    <source>
        <strain evidence="3">Marx 270</strain>
    </source>
</reference>
<dbReference type="Proteomes" id="UP000054217">
    <property type="component" value="Unassembled WGS sequence"/>
</dbReference>
<proteinExistence type="predicted"/>
<protein>
    <submittedName>
        <fullName evidence="2">Uncharacterized protein</fullName>
    </submittedName>
</protein>
<evidence type="ECO:0000313" key="2">
    <source>
        <dbReference type="EMBL" id="KIN97890.1"/>
    </source>
</evidence>
<evidence type="ECO:0000313" key="3">
    <source>
        <dbReference type="Proteomes" id="UP000054217"/>
    </source>
</evidence>